<dbReference type="PANTHER" id="PTHR30055:SF242">
    <property type="entry name" value="HTH-TYPE TRANSCRIPTIONAL REPRESSOR KSTR"/>
    <property type="match status" value="1"/>
</dbReference>
<dbReference type="RefSeq" id="WP_305998600.1">
    <property type="nucleotide sequence ID" value="NZ_JASNFN010000003.1"/>
</dbReference>
<reference evidence="6" key="1">
    <citation type="submission" date="2023-05" db="EMBL/GenBank/DDBJ databases">
        <title>Draft genome of Pseudofrankia sp. BMG5.37.</title>
        <authorList>
            <person name="Gtari M."/>
            <person name="Ghodhbane F."/>
            <person name="Sbissi I."/>
        </authorList>
    </citation>
    <scope>NUCLEOTIDE SEQUENCE [LARGE SCALE GENOMIC DNA]</scope>
    <source>
        <strain evidence="6">BMG 814</strain>
    </source>
</reference>
<comment type="caution">
    <text evidence="5">The sequence shown here is derived from an EMBL/GenBank/DDBJ whole genome shotgun (WGS) entry which is preliminary data.</text>
</comment>
<dbReference type="InterPro" id="IPR009057">
    <property type="entry name" value="Homeodomain-like_sf"/>
</dbReference>
<dbReference type="PANTHER" id="PTHR30055">
    <property type="entry name" value="HTH-TYPE TRANSCRIPTIONAL REGULATOR RUTR"/>
    <property type="match status" value="1"/>
</dbReference>
<proteinExistence type="predicted"/>
<feature type="region of interest" description="Disordered" evidence="3">
    <location>
        <begin position="1"/>
        <end position="29"/>
    </location>
</feature>
<evidence type="ECO:0000256" key="3">
    <source>
        <dbReference type="SAM" id="MobiDB-lite"/>
    </source>
</evidence>
<dbReference type="PROSITE" id="PS50977">
    <property type="entry name" value="HTH_TETR_2"/>
    <property type="match status" value="1"/>
</dbReference>
<dbReference type="InterPro" id="IPR041642">
    <property type="entry name" value="KstR_C"/>
</dbReference>
<gene>
    <name evidence="5" type="ORF">QOZ88_04525</name>
</gene>
<dbReference type="InterPro" id="IPR001647">
    <property type="entry name" value="HTH_TetR"/>
</dbReference>
<feature type="domain" description="HTH tetR-type" evidence="4">
    <location>
        <begin position="27"/>
        <end position="87"/>
    </location>
</feature>
<dbReference type="Pfam" id="PF00440">
    <property type="entry name" value="TetR_N"/>
    <property type="match status" value="1"/>
</dbReference>
<dbReference type="PRINTS" id="PR00455">
    <property type="entry name" value="HTHTETR"/>
</dbReference>
<evidence type="ECO:0000256" key="2">
    <source>
        <dbReference type="PROSITE-ProRule" id="PRU00335"/>
    </source>
</evidence>
<dbReference type="Proteomes" id="UP001233673">
    <property type="component" value="Unassembled WGS sequence"/>
</dbReference>
<dbReference type="EMBL" id="JASNFN010000003">
    <property type="protein sequence ID" value="MDP5181892.1"/>
    <property type="molecule type" value="Genomic_DNA"/>
</dbReference>
<feature type="DNA-binding region" description="H-T-H motif" evidence="2">
    <location>
        <begin position="50"/>
        <end position="69"/>
    </location>
</feature>
<name>A0ABT9I8I9_9ACTN</name>
<evidence type="ECO:0000313" key="6">
    <source>
        <dbReference type="Proteomes" id="UP001233673"/>
    </source>
</evidence>
<sequence>MSRHREVTVPRIAEAREAAEPTSPSQKARHRRILRAAADLAAAKGLDEVQMHDVAKEAGVAIGTLYRYFPSKTYLFSAVMAEQIDLLDARIAPPRPGQAPEDAVYDVLVTATRQLFHRPTLAQALLQAQNSAHAARVPEAARSDRTTQNLLLRALGASEPTAQDVTAVWLVMQCWYGLLTSALNGRTSLPDAEADLRVACRLLLAGRGSGRADAELPLTGNVPLGVELAG</sequence>
<organism evidence="5 6">
    <name type="scientific">Blastococcus carthaginiensis</name>
    <dbReference type="NCBI Taxonomy" id="3050034"/>
    <lineage>
        <taxon>Bacteria</taxon>
        <taxon>Bacillati</taxon>
        <taxon>Actinomycetota</taxon>
        <taxon>Actinomycetes</taxon>
        <taxon>Geodermatophilales</taxon>
        <taxon>Geodermatophilaceae</taxon>
        <taxon>Blastococcus</taxon>
    </lineage>
</organism>
<keyword evidence="1 2" id="KW-0238">DNA-binding</keyword>
<evidence type="ECO:0000256" key="1">
    <source>
        <dbReference type="ARBA" id="ARBA00023125"/>
    </source>
</evidence>
<accession>A0ABT9I8I9</accession>
<feature type="compositionally biased region" description="Basic and acidic residues" evidence="3">
    <location>
        <begin position="1"/>
        <end position="19"/>
    </location>
</feature>
<dbReference type="Pfam" id="PF17925">
    <property type="entry name" value="TetR_C_20"/>
    <property type="match status" value="1"/>
</dbReference>
<evidence type="ECO:0000259" key="4">
    <source>
        <dbReference type="PROSITE" id="PS50977"/>
    </source>
</evidence>
<dbReference type="InterPro" id="IPR050109">
    <property type="entry name" value="HTH-type_TetR-like_transc_reg"/>
</dbReference>
<protein>
    <submittedName>
        <fullName evidence="5">TetR family transcriptional regulator</fullName>
    </submittedName>
</protein>
<keyword evidence="6" id="KW-1185">Reference proteome</keyword>
<evidence type="ECO:0000313" key="5">
    <source>
        <dbReference type="EMBL" id="MDP5181892.1"/>
    </source>
</evidence>
<dbReference type="SUPFAM" id="SSF46689">
    <property type="entry name" value="Homeodomain-like"/>
    <property type="match status" value="1"/>
</dbReference>
<dbReference type="Gene3D" id="1.10.357.10">
    <property type="entry name" value="Tetracycline Repressor, domain 2"/>
    <property type="match status" value="1"/>
</dbReference>